<sequence>MSITVQQLQNLTRAVSFNNSSIDVEKRTVELSFSSDAPYRRWFGNEVLEHNDESINFERLADKAPLLLNHKHDNQIGVVEKAWRDGNKCRALVRFSKKAAAEEIFQDIQDDIMCNVSVGYSVDEIKEDIKNDTIYVTRWTPFEVSIVSVPADNSVGVNRSLDNTNQQEGENMDPVNNQSTEEAIKLERARVSALSTLAKEHSCEQLLEKHIEAGTSENEFRSIVLNTISARNKERLTVMEESSPNVSSAKSGAIGMSDKEVRQFSILRAIDYLSNPNDITRERAAFEIEASNTAIRTLNKDASFVIPADVLQRDFTTTEGAGIIADNLQPNSFVKMLQNRSVVFALARKLTGLVGNIDIPIQTASSDIFWVGENVAVGDGDYDTTNLRLTPKTCGAKLNITRKLLLNSTPSAEMLVRDDLVTKMALAIDRAGLYGTGGVQPTGIANTTGVGAHAITANASFADYVTMETLISQNNADVQAMRYLMNPVSRGAAKSTTKNANGDTMIWEPNATINGYGTGVSNQVNANNIFFGDFSQLIFGMWDGLALTTDPYTGLDKGNIRVVAMQDIDVGVAQPESFVVGTIS</sequence>
<feature type="domain" description="Prohead serine protease" evidence="5">
    <location>
        <begin position="62"/>
        <end position="166"/>
    </location>
</feature>
<evidence type="ECO:0000256" key="4">
    <source>
        <dbReference type="ARBA" id="ARBA00022801"/>
    </source>
</evidence>
<protein>
    <submittedName>
        <fullName evidence="7">Phage major capsid protein</fullName>
    </submittedName>
</protein>
<evidence type="ECO:0000259" key="5">
    <source>
        <dbReference type="Pfam" id="PF04586"/>
    </source>
</evidence>
<keyword evidence="8" id="KW-1185">Reference proteome</keyword>
<evidence type="ECO:0000259" key="6">
    <source>
        <dbReference type="Pfam" id="PF05065"/>
    </source>
</evidence>
<comment type="subcellular location">
    <subcellularLocation>
        <location evidence="1">Virion</location>
    </subcellularLocation>
</comment>
<dbReference type="InterPro" id="IPR054612">
    <property type="entry name" value="Phage_capsid-like_C"/>
</dbReference>
<feature type="domain" description="Phage capsid-like C-terminal" evidence="6">
    <location>
        <begin position="330"/>
        <end position="582"/>
    </location>
</feature>
<reference evidence="7 8" key="1">
    <citation type="submission" date="2020-08" db="EMBL/GenBank/DDBJ databases">
        <title>Comparative genomics of Francisella species.</title>
        <authorList>
            <person name="Sahl J."/>
            <person name="Sjodin A."/>
            <person name="Wagner D."/>
            <person name="Forsman M."/>
        </authorList>
    </citation>
    <scope>NUCLEOTIDE SEQUENCE [LARGE SCALE GENOMIC DNA]</scope>
    <source>
        <strain evidence="7 8">F1093</strain>
    </source>
</reference>
<dbReference type="SUPFAM" id="SSF56563">
    <property type="entry name" value="Major capsid protein gp5"/>
    <property type="match status" value="1"/>
</dbReference>
<gene>
    <name evidence="7" type="ORF">IBE52_07105</name>
</gene>
<dbReference type="InterPro" id="IPR024455">
    <property type="entry name" value="Phage_capsid"/>
</dbReference>
<dbReference type="EMBL" id="JACTSG010000004">
    <property type="protein sequence ID" value="MBK2302680.1"/>
    <property type="molecule type" value="Genomic_DNA"/>
</dbReference>
<dbReference type="Pfam" id="PF05065">
    <property type="entry name" value="Phage_capsid"/>
    <property type="match status" value="1"/>
</dbReference>
<keyword evidence="4" id="KW-0378">Hydrolase</keyword>
<dbReference type="Pfam" id="PF04586">
    <property type="entry name" value="Peptidase_S78"/>
    <property type="match status" value="1"/>
</dbReference>
<organism evidence="7 8">
    <name type="scientific">Francisella philomiragia</name>
    <dbReference type="NCBI Taxonomy" id="28110"/>
    <lineage>
        <taxon>Bacteria</taxon>
        <taxon>Pseudomonadati</taxon>
        <taxon>Pseudomonadota</taxon>
        <taxon>Gammaproteobacteria</taxon>
        <taxon>Thiotrichales</taxon>
        <taxon>Francisellaceae</taxon>
        <taxon>Francisella</taxon>
    </lineage>
</organism>
<proteinExistence type="predicted"/>
<dbReference type="RefSeq" id="WP_200166866.1">
    <property type="nucleotide sequence ID" value="NZ_JACTSG010000004.1"/>
</dbReference>
<dbReference type="NCBIfam" id="TIGR01554">
    <property type="entry name" value="major_cap_HK97"/>
    <property type="match status" value="1"/>
</dbReference>
<name>A0ABS1GD54_9GAMM</name>
<dbReference type="Gene3D" id="3.30.2400.10">
    <property type="entry name" value="Major capsid protein gp5"/>
    <property type="match status" value="1"/>
</dbReference>
<comment type="caution">
    <text evidence="7">The sequence shown here is derived from an EMBL/GenBank/DDBJ whole genome shotgun (WGS) entry which is preliminary data.</text>
</comment>
<dbReference type="InterPro" id="IPR054613">
    <property type="entry name" value="Peptidase_S78_dom"/>
</dbReference>
<evidence type="ECO:0000313" key="8">
    <source>
        <dbReference type="Proteomes" id="UP000760407"/>
    </source>
</evidence>
<keyword evidence="3" id="KW-0645">Protease</keyword>
<keyword evidence="2" id="KW-1188">Viral release from host cell</keyword>
<evidence type="ECO:0000256" key="1">
    <source>
        <dbReference type="ARBA" id="ARBA00004328"/>
    </source>
</evidence>
<dbReference type="Proteomes" id="UP000760407">
    <property type="component" value="Unassembled WGS sequence"/>
</dbReference>
<accession>A0ABS1GD54</accession>
<evidence type="ECO:0000256" key="3">
    <source>
        <dbReference type="ARBA" id="ARBA00022670"/>
    </source>
</evidence>
<evidence type="ECO:0000313" key="7">
    <source>
        <dbReference type="EMBL" id="MBK2302680.1"/>
    </source>
</evidence>
<evidence type="ECO:0000256" key="2">
    <source>
        <dbReference type="ARBA" id="ARBA00022612"/>
    </source>
</evidence>